<keyword evidence="7 8" id="KW-0411">Iron-sulfur</keyword>
<dbReference type="GO" id="GO:0051539">
    <property type="term" value="F:4 iron, 4 sulfur cluster binding"/>
    <property type="evidence" value="ECO:0007669"/>
    <property type="project" value="UniProtKB-UniRule"/>
</dbReference>
<dbReference type="NCBIfam" id="TIGR01125">
    <property type="entry name" value="30S ribosomal protein S12 methylthiotransferase RimO"/>
    <property type="match status" value="1"/>
</dbReference>
<dbReference type="SFLD" id="SFLDS00029">
    <property type="entry name" value="Radical_SAM"/>
    <property type="match status" value="1"/>
</dbReference>
<evidence type="ECO:0000256" key="6">
    <source>
        <dbReference type="ARBA" id="ARBA00023004"/>
    </source>
</evidence>
<dbReference type="FunFam" id="3.80.30.20:FF:000001">
    <property type="entry name" value="tRNA-2-methylthio-N(6)-dimethylallyladenosine synthase 2"/>
    <property type="match status" value="1"/>
</dbReference>
<dbReference type="RefSeq" id="WP_006979477.1">
    <property type="nucleotide sequence ID" value="NZ_ABVL01000005.1"/>
</dbReference>
<dbReference type="InterPro" id="IPR007197">
    <property type="entry name" value="rSAM"/>
</dbReference>
<dbReference type="GO" id="GO:0005829">
    <property type="term" value="C:cytosol"/>
    <property type="evidence" value="ECO:0007669"/>
    <property type="project" value="TreeGrafter"/>
</dbReference>
<feature type="binding site" evidence="8">
    <location>
        <position position="18"/>
    </location>
    <ligand>
        <name>[4Fe-4S] cluster</name>
        <dbReference type="ChEBI" id="CHEBI:49883"/>
        <label>1</label>
    </ligand>
</feature>
<name>B4CZR4_9BACT</name>
<feature type="domain" description="MTTase N-terminal" evidence="9">
    <location>
        <begin position="9"/>
        <end position="127"/>
    </location>
</feature>
<dbReference type="STRING" id="497964.CfE428DRAFT_2152"/>
<dbReference type="Gene3D" id="3.80.30.20">
    <property type="entry name" value="tm_1862 like domain"/>
    <property type="match status" value="1"/>
</dbReference>
<evidence type="ECO:0000256" key="8">
    <source>
        <dbReference type="HAMAP-Rule" id="MF_01865"/>
    </source>
</evidence>
<sequence>MSTKTATPKKVGMISLGCAKNLVDAEIMLGGVLSKGMQITSNADEADVLIVNTCAFIDSAKEESIEAILEAHESRGLKKRAGQRLIVSGCMAQRFAKELTHEMPEVDAFIGLDQVADAAGIIEQVFSRPAAPVPAAKAKAPDVLLDEQWEPLNLVTRKPVYIPDYDTPRFRLTPAHTAFTKIAEGCNHPCSFCVIPQMRGKHRSRTIESVVAEVRSLVAEGVKEINLISQDTTYFGMDLWEEKAGPRQQVDSSRGPTLIKLLRELDKIEGDFWIRLLYTHPAHWSDELIACIAECKKVCRYIDMPLQHIHPRMLELMRRETSSEHIENLIARIRAGIPGIAIRTTFIVGFPGETDEEFNYLLDFIERTRFERLGVFTYSQEEGSRAAKMDDQVPQKVKAARYKRAMKLQQKIAREISETQVGQRVRAVVDQPLVARAAADAPDIDGRILLSSPAPVGEFIDVEITGTQVYDLVGDPILPA</sequence>
<evidence type="ECO:0000256" key="4">
    <source>
        <dbReference type="ARBA" id="ARBA00022691"/>
    </source>
</evidence>
<dbReference type="SUPFAM" id="SSF102114">
    <property type="entry name" value="Radical SAM enzymes"/>
    <property type="match status" value="1"/>
</dbReference>
<comment type="similarity">
    <text evidence="8">Belongs to the methylthiotransferase family. RimO subfamily.</text>
</comment>
<dbReference type="InterPro" id="IPR013848">
    <property type="entry name" value="Methylthiotransferase_N"/>
</dbReference>
<feature type="binding site" evidence="8">
    <location>
        <position position="186"/>
    </location>
    <ligand>
        <name>[4Fe-4S] cluster</name>
        <dbReference type="ChEBI" id="CHEBI:49883"/>
        <label>2</label>
        <note>4Fe-4S-S-AdoMet</note>
    </ligand>
</feature>
<dbReference type="Pfam" id="PF00919">
    <property type="entry name" value="UPF0004"/>
    <property type="match status" value="1"/>
</dbReference>
<dbReference type="Pfam" id="PF18693">
    <property type="entry name" value="TRAM_2"/>
    <property type="match status" value="1"/>
</dbReference>
<protein>
    <recommendedName>
        <fullName evidence="8">Ribosomal protein uS12 methylthiotransferase RimO</fullName>
        <shortName evidence="8">uS12 MTTase</shortName>
        <shortName evidence="8">uS12 methylthiotransferase</shortName>
        <ecNumber evidence="8">2.8.4.4</ecNumber>
    </recommendedName>
    <alternativeName>
        <fullName evidence="8">Ribosomal protein uS12 (aspartate-C(3))-methylthiotransferase</fullName>
    </alternativeName>
    <alternativeName>
        <fullName evidence="8">Ribosome maturation factor RimO</fullName>
    </alternativeName>
</protein>
<keyword evidence="11" id="KW-0560">Oxidoreductase</keyword>
<dbReference type="PROSITE" id="PS51449">
    <property type="entry name" value="MTTASE_N"/>
    <property type="match status" value="1"/>
</dbReference>
<comment type="cofactor">
    <cofactor evidence="8">
        <name>[4Fe-4S] cluster</name>
        <dbReference type="ChEBI" id="CHEBI:49883"/>
    </cofactor>
    <text evidence="8">Binds 2 [4Fe-4S] clusters. One cluster is coordinated with 3 cysteines and an exchangeable S-adenosyl-L-methionine.</text>
</comment>
<dbReference type="eggNOG" id="COG0621">
    <property type="taxonomic scope" value="Bacteria"/>
</dbReference>
<evidence type="ECO:0000259" key="9">
    <source>
        <dbReference type="PROSITE" id="PS51449"/>
    </source>
</evidence>
<evidence type="ECO:0000313" key="12">
    <source>
        <dbReference type="Proteomes" id="UP000005824"/>
    </source>
</evidence>
<dbReference type="Proteomes" id="UP000005824">
    <property type="component" value="Unassembled WGS sequence"/>
</dbReference>
<evidence type="ECO:0000256" key="3">
    <source>
        <dbReference type="ARBA" id="ARBA00022679"/>
    </source>
</evidence>
<gene>
    <name evidence="8" type="primary">rimO</name>
    <name evidence="11" type="ORF">CfE428DRAFT_2152</name>
</gene>
<dbReference type="Pfam" id="PF04055">
    <property type="entry name" value="Radical_SAM"/>
    <property type="match status" value="1"/>
</dbReference>
<evidence type="ECO:0000259" key="10">
    <source>
        <dbReference type="PROSITE" id="PS51918"/>
    </source>
</evidence>
<feature type="binding site" evidence="8">
    <location>
        <position position="90"/>
    </location>
    <ligand>
        <name>[4Fe-4S] cluster</name>
        <dbReference type="ChEBI" id="CHEBI:49883"/>
        <label>1</label>
    </ligand>
</feature>
<dbReference type="InterPro" id="IPR002792">
    <property type="entry name" value="TRAM_dom"/>
</dbReference>
<dbReference type="PANTHER" id="PTHR43837">
    <property type="entry name" value="RIBOSOMAL PROTEIN S12 METHYLTHIOTRANSFERASE RIMO"/>
    <property type="match status" value="1"/>
</dbReference>
<dbReference type="AlphaFoldDB" id="B4CZR4"/>
<comment type="function">
    <text evidence="8">Catalyzes the methylthiolation of an aspartic acid residue of ribosomal protein uS12.</text>
</comment>
<keyword evidence="2 8" id="KW-0963">Cytoplasm</keyword>
<dbReference type="InParanoid" id="B4CZR4"/>
<keyword evidence="1 8" id="KW-0004">4Fe-4S</keyword>
<dbReference type="GO" id="GO:0103039">
    <property type="term" value="F:protein methylthiotransferase activity"/>
    <property type="evidence" value="ECO:0007669"/>
    <property type="project" value="UniProtKB-EC"/>
</dbReference>
<evidence type="ECO:0000256" key="7">
    <source>
        <dbReference type="ARBA" id="ARBA00023014"/>
    </source>
</evidence>
<reference evidence="11 12" key="1">
    <citation type="journal article" date="2011" name="J. Bacteriol.">
        <title>Genome sequence of Chthoniobacter flavus Ellin428, an aerobic heterotrophic soil bacterium.</title>
        <authorList>
            <person name="Kant R."/>
            <person name="van Passel M.W."/>
            <person name="Palva A."/>
            <person name="Lucas S."/>
            <person name="Lapidus A."/>
            <person name="Glavina Del Rio T."/>
            <person name="Dalin E."/>
            <person name="Tice H."/>
            <person name="Bruce D."/>
            <person name="Goodwin L."/>
            <person name="Pitluck S."/>
            <person name="Larimer F.W."/>
            <person name="Land M.L."/>
            <person name="Hauser L."/>
            <person name="Sangwan P."/>
            <person name="de Vos W.M."/>
            <person name="Janssen P.H."/>
            <person name="Smidt H."/>
        </authorList>
    </citation>
    <scope>NUCLEOTIDE SEQUENCE [LARGE SCALE GENOMIC DNA]</scope>
    <source>
        <strain evidence="11 12">Ellin428</strain>
    </source>
</reference>
<dbReference type="InterPro" id="IPR012340">
    <property type="entry name" value="NA-bd_OB-fold"/>
</dbReference>
<dbReference type="EMBL" id="ABVL01000005">
    <property type="protein sequence ID" value="EDY20228.1"/>
    <property type="molecule type" value="Genomic_DNA"/>
</dbReference>
<dbReference type="InterPro" id="IPR006638">
    <property type="entry name" value="Elp3/MiaA/NifB-like_rSAM"/>
</dbReference>
<dbReference type="CDD" id="cd01335">
    <property type="entry name" value="Radical_SAM"/>
    <property type="match status" value="1"/>
</dbReference>
<keyword evidence="3 8" id="KW-0808">Transferase</keyword>
<dbReference type="FunCoup" id="B4CZR4">
    <property type="interactions" value="363"/>
</dbReference>
<keyword evidence="4 8" id="KW-0949">S-adenosyl-L-methionine</keyword>
<accession>B4CZR4</accession>
<evidence type="ECO:0000256" key="1">
    <source>
        <dbReference type="ARBA" id="ARBA00022485"/>
    </source>
</evidence>
<dbReference type="SFLD" id="SFLDF00274">
    <property type="entry name" value="ribosomal_protein_S12_methylth"/>
    <property type="match status" value="1"/>
</dbReference>
<evidence type="ECO:0000256" key="5">
    <source>
        <dbReference type="ARBA" id="ARBA00022723"/>
    </source>
</evidence>
<keyword evidence="5 8" id="KW-0479">Metal-binding</keyword>
<dbReference type="InterPro" id="IPR058240">
    <property type="entry name" value="rSAM_sf"/>
</dbReference>
<dbReference type="GO" id="GO:0035599">
    <property type="term" value="F:aspartic acid methylthiotransferase activity"/>
    <property type="evidence" value="ECO:0007669"/>
    <property type="project" value="TreeGrafter"/>
</dbReference>
<dbReference type="Gene3D" id="3.40.50.12160">
    <property type="entry name" value="Methylthiotransferase, N-terminal domain"/>
    <property type="match status" value="1"/>
</dbReference>
<comment type="subcellular location">
    <subcellularLocation>
        <location evidence="8">Cytoplasm</location>
    </subcellularLocation>
</comment>
<dbReference type="PANTHER" id="PTHR43837:SF1">
    <property type="entry name" value="RIBOSOMAL PROTEIN US12 METHYLTHIOTRANSFERASE RIMO"/>
    <property type="match status" value="1"/>
</dbReference>
<dbReference type="NCBIfam" id="TIGR00089">
    <property type="entry name" value="MiaB/RimO family radical SAM methylthiotransferase"/>
    <property type="match status" value="1"/>
</dbReference>
<dbReference type="Gene3D" id="2.40.50.140">
    <property type="entry name" value="Nucleic acid-binding proteins"/>
    <property type="match status" value="1"/>
</dbReference>
<dbReference type="SFLD" id="SFLDG01082">
    <property type="entry name" value="B12-binding_domain_containing"/>
    <property type="match status" value="1"/>
</dbReference>
<organism evidence="11 12">
    <name type="scientific">Chthoniobacter flavus Ellin428</name>
    <dbReference type="NCBI Taxonomy" id="497964"/>
    <lineage>
        <taxon>Bacteria</taxon>
        <taxon>Pseudomonadati</taxon>
        <taxon>Verrucomicrobiota</taxon>
        <taxon>Spartobacteria</taxon>
        <taxon>Chthoniobacterales</taxon>
        <taxon>Chthoniobacteraceae</taxon>
        <taxon>Chthoniobacter</taxon>
    </lineage>
</organism>
<keyword evidence="12" id="KW-1185">Reference proteome</keyword>
<dbReference type="InterPro" id="IPR038135">
    <property type="entry name" value="Methylthiotransferase_N_sf"/>
</dbReference>
<dbReference type="PROSITE" id="PS51918">
    <property type="entry name" value="RADICAL_SAM"/>
    <property type="match status" value="1"/>
</dbReference>
<dbReference type="GO" id="GO:0046872">
    <property type="term" value="F:metal ion binding"/>
    <property type="evidence" value="ECO:0007669"/>
    <property type="project" value="UniProtKB-KW"/>
</dbReference>
<dbReference type="EC" id="2.8.4.4" evidence="8"/>
<keyword evidence="6 8" id="KW-0408">Iron</keyword>
<evidence type="ECO:0000313" key="11">
    <source>
        <dbReference type="EMBL" id="EDY20228.1"/>
    </source>
</evidence>
<comment type="caution">
    <text evidence="11">The sequence shown here is derived from an EMBL/GenBank/DDBJ whole genome shotgun (WGS) entry which is preliminary data.</text>
</comment>
<dbReference type="InterPro" id="IPR005840">
    <property type="entry name" value="Ribosomal_uS12_MeSTrfase_RimO"/>
</dbReference>
<proteinExistence type="inferred from homology"/>
<dbReference type="SFLD" id="SFLDG01061">
    <property type="entry name" value="methylthiotransferase"/>
    <property type="match status" value="1"/>
</dbReference>
<feature type="binding site" evidence="8">
    <location>
        <position position="190"/>
    </location>
    <ligand>
        <name>[4Fe-4S] cluster</name>
        <dbReference type="ChEBI" id="CHEBI:49883"/>
        <label>2</label>
        <note>4Fe-4S-S-AdoMet</note>
    </ligand>
</feature>
<dbReference type="InterPro" id="IPR005839">
    <property type="entry name" value="Methylthiotransferase"/>
</dbReference>
<dbReference type="GO" id="GO:0006400">
    <property type="term" value="P:tRNA modification"/>
    <property type="evidence" value="ECO:0007669"/>
    <property type="project" value="InterPro"/>
</dbReference>
<feature type="binding site" evidence="8">
    <location>
        <position position="54"/>
    </location>
    <ligand>
        <name>[4Fe-4S] cluster</name>
        <dbReference type="ChEBI" id="CHEBI:49883"/>
        <label>1</label>
    </ligand>
</feature>
<dbReference type="HAMAP" id="MF_01865">
    <property type="entry name" value="MTTase_RimO"/>
    <property type="match status" value="1"/>
</dbReference>
<evidence type="ECO:0000256" key="2">
    <source>
        <dbReference type="ARBA" id="ARBA00022490"/>
    </source>
</evidence>
<dbReference type="SMART" id="SM00729">
    <property type="entry name" value="Elp3"/>
    <property type="match status" value="1"/>
</dbReference>
<feature type="binding site" evidence="8">
    <location>
        <position position="193"/>
    </location>
    <ligand>
        <name>[4Fe-4S] cluster</name>
        <dbReference type="ChEBI" id="CHEBI:49883"/>
        <label>2</label>
        <note>4Fe-4S-S-AdoMet</note>
    </ligand>
</feature>
<feature type="domain" description="Radical SAM core" evidence="10">
    <location>
        <begin position="172"/>
        <end position="415"/>
    </location>
</feature>
<comment type="catalytic activity">
    <reaction evidence="8">
        <text>L-aspartate(89)-[ribosomal protein uS12]-hydrogen + (sulfur carrier)-SH + AH2 + 2 S-adenosyl-L-methionine = 3-methylsulfanyl-L-aspartate(89)-[ribosomal protein uS12]-hydrogen + (sulfur carrier)-H + 5'-deoxyadenosine + L-methionine + A + S-adenosyl-L-homocysteine + 2 H(+)</text>
        <dbReference type="Rhea" id="RHEA:37087"/>
        <dbReference type="Rhea" id="RHEA-COMP:10460"/>
        <dbReference type="Rhea" id="RHEA-COMP:10461"/>
        <dbReference type="Rhea" id="RHEA-COMP:14737"/>
        <dbReference type="Rhea" id="RHEA-COMP:14739"/>
        <dbReference type="ChEBI" id="CHEBI:13193"/>
        <dbReference type="ChEBI" id="CHEBI:15378"/>
        <dbReference type="ChEBI" id="CHEBI:17319"/>
        <dbReference type="ChEBI" id="CHEBI:17499"/>
        <dbReference type="ChEBI" id="CHEBI:29917"/>
        <dbReference type="ChEBI" id="CHEBI:29961"/>
        <dbReference type="ChEBI" id="CHEBI:57844"/>
        <dbReference type="ChEBI" id="CHEBI:57856"/>
        <dbReference type="ChEBI" id="CHEBI:59789"/>
        <dbReference type="ChEBI" id="CHEBI:64428"/>
        <dbReference type="ChEBI" id="CHEBI:73599"/>
        <dbReference type="EC" id="2.8.4.4"/>
    </reaction>
</comment>
<dbReference type="GO" id="GO:0016491">
    <property type="term" value="F:oxidoreductase activity"/>
    <property type="evidence" value="ECO:0007669"/>
    <property type="project" value="UniProtKB-KW"/>
</dbReference>
<dbReference type="InterPro" id="IPR023404">
    <property type="entry name" value="rSAM_horseshoe"/>
</dbReference>